<sequence length="680" mass="77069">MVFFHKVWSRSNGPPANIPPLEADEYLDSRDIHLNMEYHALDQSAGDIRLLEILQPHAVTDTSIAGTLIKDNNNLDMSVSHYPLSEVKCDETLAKRYIALSYIWGDANDPDQVFIDGIAVVVRSNLKRALSALQDTLLVQQGCRIWTDALCINQNDTAELSHEVGRMGTIYKQAYRVVVWLGDATDDSDLAMDFINSVTEAWEQGEESARKCIRDTLATYGTIIWQACEAIVTRKYFDRMWIIQELSMGGDTAIILCGHKETTWANLFRFYDTSYDSKPEYRTPKLAAIFREEIACSSPAAKTAYVSKKGWNWLKCENFQIIQDATNEPGLRDDRHLLTRCEMAACINPRDKVYGMLSLVDPAVAAKIVPDYSTSATEVYTAFAKAYIEGKGDLFLLIHSGKNWKDDEDPEFIPLDKPSWVPDLRKRTMSWYNLAYGEPSVDAGIPPKFEFLSSNKILKVRGLFIGHIDGLCGRNRREDNLSQLQDITPTKHISNAYGSDEAFKEALWRAIMMDKDQRGHRAPSEFSCILDSAIFSDKYAPPNNLPVEETRNQSILWNYHMWLRRNASLVLGGEPFKDWFSELGVLESKLDEYCDILSDFGPWTRRFGITDNGYLGIFPPEARQGDVVAVVFGCGHPLLLKPMGDRFQIVSECYVQGLMRGEVGGLLRRGEFRERDVEIC</sequence>
<keyword evidence="3" id="KW-1185">Reference proteome</keyword>
<evidence type="ECO:0000259" key="1">
    <source>
        <dbReference type="Pfam" id="PF06985"/>
    </source>
</evidence>
<organism evidence="2 3">
    <name type="scientific">Lophiotrema nucula</name>
    <dbReference type="NCBI Taxonomy" id="690887"/>
    <lineage>
        <taxon>Eukaryota</taxon>
        <taxon>Fungi</taxon>
        <taxon>Dikarya</taxon>
        <taxon>Ascomycota</taxon>
        <taxon>Pezizomycotina</taxon>
        <taxon>Dothideomycetes</taxon>
        <taxon>Pleosporomycetidae</taxon>
        <taxon>Pleosporales</taxon>
        <taxon>Lophiotremataceae</taxon>
        <taxon>Lophiotrema</taxon>
    </lineage>
</organism>
<dbReference type="AlphaFoldDB" id="A0A6A5ZB49"/>
<reference evidence="2" key="1">
    <citation type="journal article" date="2020" name="Stud. Mycol.">
        <title>101 Dothideomycetes genomes: a test case for predicting lifestyles and emergence of pathogens.</title>
        <authorList>
            <person name="Haridas S."/>
            <person name="Albert R."/>
            <person name="Binder M."/>
            <person name="Bloem J."/>
            <person name="Labutti K."/>
            <person name="Salamov A."/>
            <person name="Andreopoulos B."/>
            <person name="Baker S."/>
            <person name="Barry K."/>
            <person name="Bills G."/>
            <person name="Bluhm B."/>
            <person name="Cannon C."/>
            <person name="Castanera R."/>
            <person name="Culley D."/>
            <person name="Daum C."/>
            <person name="Ezra D."/>
            <person name="Gonzalez J."/>
            <person name="Henrissat B."/>
            <person name="Kuo A."/>
            <person name="Liang C."/>
            <person name="Lipzen A."/>
            <person name="Lutzoni F."/>
            <person name="Magnuson J."/>
            <person name="Mondo S."/>
            <person name="Nolan M."/>
            <person name="Ohm R."/>
            <person name="Pangilinan J."/>
            <person name="Park H.-J."/>
            <person name="Ramirez L."/>
            <person name="Alfaro M."/>
            <person name="Sun H."/>
            <person name="Tritt A."/>
            <person name="Yoshinaga Y."/>
            <person name="Zwiers L.-H."/>
            <person name="Turgeon B."/>
            <person name="Goodwin S."/>
            <person name="Spatafora J."/>
            <person name="Crous P."/>
            <person name="Grigoriev I."/>
        </authorList>
    </citation>
    <scope>NUCLEOTIDE SEQUENCE</scope>
    <source>
        <strain evidence="2">CBS 627.86</strain>
    </source>
</reference>
<dbReference type="Pfam" id="PF26639">
    <property type="entry name" value="Het-6_barrel"/>
    <property type="match status" value="1"/>
</dbReference>
<dbReference type="Proteomes" id="UP000799770">
    <property type="component" value="Unassembled WGS sequence"/>
</dbReference>
<evidence type="ECO:0000313" key="3">
    <source>
        <dbReference type="Proteomes" id="UP000799770"/>
    </source>
</evidence>
<accession>A0A6A5ZB49</accession>
<name>A0A6A5ZB49_9PLEO</name>
<protein>
    <submittedName>
        <fullName evidence="2">Heterokaryon incompatibility protein-domain-containing protein</fullName>
    </submittedName>
</protein>
<dbReference type="InterPro" id="IPR010730">
    <property type="entry name" value="HET"/>
</dbReference>
<feature type="domain" description="Heterokaryon incompatibility" evidence="1">
    <location>
        <begin position="97"/>
        <end position="245"/>
    </location>
</feature>
<evidence type="ECO:0000313" key="2">
    <source>
        <dbReference type="EMBL" id="KAF2116466.1"/>
    </source>
</evidence>
<dbReference type="OrthoDB" id="4850726at2759"/>
<dbReference type="PANTHER" id="PTHR24148">
    <property type="entry name" value="ANKYRIN REPEAT DOMAIN-CONTAINING PROTEIN 39 HOMOLOG-RELATED"/>
    <property type="match status" value="1"/>
</dbReference>
<proteinExistence type="predicted"/>
<dbReference type="Pfam" id="PF06985">
    <property type="entry name" value="HET"/>
    <property type="match status" value="1"/>
</dbReference>
<gene>
    <name evidence="2" type="ORF">BDV96DRAFT_657661</name>
</gene>
<dbReference type="InterPro" id="IPR052895">
    <property type="entry name" value="HetReg/Transcr_Mod"/>
</dbReference>
<dbReference type="EMBL" id="ML977320">
    <property type="protein sequence ID" value="KAF2116466.1"/>
    <property type="molecule type" value="Genomic_DNA"/>
</dbReference>
<dbReference type="PANTHER" id="PTHR24148:SF64">
    <property type="entry name" value="HETEROKARYON INCOMPATIBILITY DOMAIN-CONTAINING PROTEIN"/>
    <property type="match status" value="1"/>
</dbReference>